<evidence type="ECO:0000313" key="2">
    <source>
        <dbReference type="Proteomes" id="UP000026962"/>
    </source>
</evidence>
<reference evidence="1" key="1">
    <citation type="submission" date="2015-04" db="UniProtKB">
        <authorList>
            <consortium name="EnsemblPlants"/>
        </authorList>
    </citation>
    <scope>IDENTIFICATION</scope>
</reference>
<sequence>MEVQECMAAGGSDATTMSRDLWLTAIASTDDEERGEDELVVVDLKAMLDTTPKEAELLLLRYDEWSIKRLPISYDDGKHHELASWNPRMHGVTARACSQHTSTVQSHPTTIVPLGWHGRYHWQKMQAQLGKDMHANQARRPRGA</sequence>
<dbReference type="HOGENOM" id="CLU_1799578_0_0_1"/>
<protein>
    <submittedName>
        <fullName evidence="1">Uncharacterized protein</fullName>
    </submittedName>
</protein>
<dbReference type="Gramene" id="OPUNC11G04200.1">
    <property type="protein sequence ID" value="OPUNC11G04200.1"/>
    <property type="gene ID" value="OPUNC11G04200"/>
</dbReference>
<evidence type="ECO:0000313" key="1">
    <source>
        <dbReference type="EnsemblPlants" id="OPUNC11G04200.1"/>
    </source>
</evidence>
<name>A0A0E0MCY4_ORYPU</name>
<organism evidence="1">
    <name type="scientific">Oryza punctata</name>
    <name type="common">Red rice</name>
    <dbReference type="NCBI Taxonomy" id="4537"/>
    <lineage>
        <taxon>Eukaryota</taxon>
        <taxon>Viridiplantae</taxon>
        <taxon>Streptophyta</taxon>
        <taxon>Embryophyta</taxon>
        <taxon>Tracheophyta</taxon>
        <taxon>Spermatophyta</taxon>
        <taxon>Magnoliopsida</taxon>
        <taxon>Liliopsida</taxon>
        <taxon>Poales</taxon>
        <taxon>Poaceae</taxon>
        <taxon>BOP clade</taxon>
        <taxon>Oryzoideae</taxon>
        <taxon>Oryzeae</taxon>
        <taxon>Oryzinae</taxon>
        <taxon>Oryza</taxon>
    </lineage>
</organism>
<dbReference type="AlphaFoldDB" id="A0A0E0MCY4"/>
<dbReference type="Proteomes" id="UP000026962">
    <property type="component" value="Chromosome 11"/>
</dbReference>
<reference evidence="1" key="2">
    <citation type="submission" date="2018-05" db="EMBL/GenBank/DDBJ databases">
        <title>OpunRS2 (Oryza punctata Reference Sequence Version 2).</title>
        <authorList>
            <person name="Zhang J."/>
            <person name="Kudrna D."/>
            <person name="Lee S."/>
            <person name="Talag J."/>
            <person name="Welchert J."/>
            <person name="Wing R.A."/>
        </authorList>
    </citation>
    <scope>NUCLEOTIDE SEQUENCE [LARGE SCALE GENOMIC DNA]</scope>
</reference>
<dbReference type="EnsemblPlants" id="OPUNC11G04200.1">
    <property type="protein sequence ID" value="OPUNC11G04200.1"/>
    <property type="gene ID" value="OPUNC11G04200"/>
</dbReference>
<accession>A0A0E0MCY4</accession>
<proteinExistence type="predicted"/>
<keyword evidence="2" id="KW-1185">Reference proteome</keyword>